<comment type="caution">
    <text evidence="2">The sequence shown here is derived from an EMBL/GenBank/DDBJ whole genome shotgun (WGS) entry which is preliminary data.</text>
</comment>
<dbReference type="Gene3D" id="1.10.10.10">
    <property type="entry name" value="Winged helix-like DNA-binding domain superfamily/Winged helix DNA-binding domain"/>
    <property type="match status" value="1"/>
</dbReference>
<evidence type="ECO:0000313" key="3">
    <source>
        <dbReference type="Proteomes" id="UP001265259"/>
    </source>
</evidence>
<dbReference type="PROSITE" id="PS50995">
    <property type="entry name" value="HTH_MARR_2"/>
    <property type="match status" value="1"/>
</dbReference>
<dbReference type="RefSeq" id="WP_311690435.1">
    <property type="nucleotide sequence ID" value="NZ_JAVRHL010000002.1"/>
</dbReference>
<accession>A0ABU3DHM9</accession>
<proteinExistence type="predicted"/>
<dbReference type="InterPro" id="IPR036388">
    <property type="entry name" value="WH-like_DNA-bd_sf"/>
</dbReference>
<dbReference type="Proteomes" id="UP001265259">
    <property type="component" value="Unassembled WGS sequence"/>
</dbReference>
<dbReference type="PANTHER" id="PTHR33164">
    <property type="entry name" value="TRANSCRIPTIONAL REGULATOR, MARR FAMILY"/>
    <property type="match status" value="1"/>
</dbReference>
<dbReference type="InterPro" id="IPR036390">
    <property type="entry name" value="WH_DNA-bd_sf"/>
</dbReference>
<keyword evidence="3" id="KW-1185">Reference proteome</keyword>
<dbReference type="InterPro" id="IPR039422">
    <property type="entry name" value="MarR/SlyA-like"/>
</dbReference>
<dbReference type="EMBL" id="JAVRHL010000002">
    <property type="protein sequence ID" value="MDT0682662.1"/>
    <property type="molecule type" value="Genomic_DNA"/>
</dbReference>
<reference evidence="2 3" key="1">
    <citation type="submission" date="2023-09" db="EMBL/GenBank/DDBJ databases">
        <authorList>
            <person name="Rey-Velasco X."/>
        </authorList>
    </citation>
    <scope>NUCLEOTIDE SEQUENCE [LARGE SCALE GENOMIC DNA]</scope>
    <source>
        <strain evidence="2 3">F158</strain>
    </source>
</reference>
<sequence>MADDSDDRQPTDLAAMGIDPRLTRAARDVDTVLQNWRRRVNRRELGHHALRDLGLPLELAQLDAMAVICPPGDAAGQDDAGEIMVATVAQRLGIDPSRASRIAGELIRLGLAKRAVSQEDARRTVLRATPDGSRVVEAVYAYKLLVLGDFLKSWTAEEIATFLPLLDRFSTWADNSGKMAAERDTEVAGLRAGLPRIGGEEG</sequence>
<dbReference type="PRINTS" id="PR00598">
    <property type="entry name" value="HTHMARR"/>
</dbReference>
<evidence type="ECO:0000259" key="1">
    <source>
        <dbReference type="PROSITE" id="PS50995"/>
    </source>
</evidence>
<protein>
    <submittedName>
        <fullName evidence="2">MarR family transcriptional regulator</fullName>
    </submittedName>
</protein>
<dbReference type="InterPro" id="IPR000835">
    <property type="entry name" value="HTH_MarR-typ"/>
</dbReference>
<evidence type="ECO:0000313" key="2">
    <source>
        <dbReference type="EMBL" id="MDT0682662.1"/>
    </source>
</evidence>
<dbReference type="PANTHER" id="PTHR33164:SF57">
    <property type="entry name" value="MARR-FAMILY TRANSCRIPTIONAL REGULATOR"/>
    <property type="match status" value="1"/>
</dbReference>
<dbReference type="Pfam" id="PF12802">
    <property type="entry name" value="MarR_2"/>
    <property type="match status" value="1"/>
</dbReference>
<feature type="domain" description="HTH marR-type" evidence="1">
    <location>
        <begin position="19"/>
        <end position="171"/>
    </location>
</feature>
<dbReference type="SUPFAM" id="SSF46785">
    <property type="entry name" value="Winged helix' DNA-binding domain"/>
    <property type="match status" value="1"/>
</dbReference>
<organism evidence="2 3">
    <name type="scientific">Tropicimonas omnivorans</name>
    <dbReference type="NCBI Taxonomy" id="3075590"/>
    <lineage>
        <taxon>Bacteria</taxon>
        <taxon>Pseudomonadati</taxon>
        <taxon>Pseudomonadota</taxon>
        <taxon>Alphaproteobacteria</taxon>
        <taxon>Rhodobacterales</taxon>
        <taxon>Roseobacteraceae</taxon>
        <taxon>Tropicimonas</taxon>
    </lineage>
</organism>
<dbReference type="SMART" id="SM00347">
    <property type="entry name" value="HTH_MARR"/>
    <property type="match status" value="1"/>
</dbReference>
<gene>
    <name evidence="2" type="ORF">RM543_08190</name>
</gene>
<name>A0ABU3DHM9_9RHOB</name>